<evidence type="ECO:0000313" key="2">
    <source>
        <dbReference type="Proteomes" id="UP000564496"/>
    </source>
</evidence>
<dbReference type="SUPFAM" id="SSF53474">
    <property type="entry name" value="alpha/beta-Hydrolases"/>
    <property type="match status" value="1"/>
</dbReference>
<proteinExistence type="predicted"/>
<comment type="caution">
    <text evidence="1">The sequence shown here is derived from an EMBL/GenBank/DDBJ whole genome shotgun (WGS) entry which is preliminary data.</text>
</comment>
<gene>
    <name evidence="1" type="ORF">BJ988_005044</name>
</gene>
<evidence type="ECO:0000313" key="1">
    <source>
        <dbReference type="EMBL" id="NYI80396.1"/>
    </source>
</evidence>
<keyword evidence="2" id="KW-1185">Reference proteome</keyword>
<dbReference type="Gene3D" id="3.40.50.1820">
    <property type="entry name" value="alpha/beta hydrolase"/>
    <property type="match status" value="1"/>
</dbReference>
<sequence>MSETTRGLGTGRYTELTAEPPGVATTVHQLRTSDKAQVAGVLRRPAGANTVVTIMHPRQDVTFHALVPYLLHAGLAVWTQGSRMPNNDLNLLHEQAIIDFAAGHVFLREQGFDHVVVLGHSGGGTLGAFYVQQASLSAGKRLTHTPSGRPVPLADTEMPVPDGFIPLAPHPGQGALLARVIDPSVINESDPLSIDADLSAFNPANGFREAPEPSEFDDEFVAAYRVAQRARITRIDTIAAELAEQRSSANSLSRASGDVDARRSGLAPALLPVYRTDADLRNIDLRLDPNARPYGSLFGRRPDLTNHGLVGFGRLSTAEAWMSTWSTTTTNADFEACIAGCPVPTLLVEFTGDQASFPADIERFRRACPAEDLTVTAVDGTHFGDRLAPGLPTGNELAAEVITAWVAERF</sequence>
<dbReference type="RefSeq" id="WP_179660593.1">
    <property type="nucleotide sequence ID" value="NZ_JACBZR010000001.1"/>
</dbReference>
<dbReference type="AlphaFoldDB" id="A0A7Z0DRE0"/>
<accession>A0A7Z0DRE0</accession>
<name>A0A7Z0DRE0_9ACTN</name>
<reference evidence="1 2" key="1">
    <citation type="submission" date="2020-07" db="EMBL/GenBank/DDBJ databases">
        <title>Sequencing the genomes of 1000 actinobacteria strains.</title>
        <authorList>
            <person name="Klenk H.-P."/>
        </authorList>
    </citation>
    <scope>NUCLEOTIDE SEQUENCE [LARGE SCALE GENOMIC DNA]</scope>
    <source>
        <strain evidence="1 2">DSM 26487</strain>
    </source>
</reference>
<dbReference type="Proteomes" id="UP000564496">
    <property type="component" value="Unassembled WGS sequence"/>
</dbReference>
<dbReference type="InterPro" id="IPR029058">
    <property type="entry name" value="AB_hydrolase_fold"/>
</dbReference>
<protein>
    <submittedName>
        <fullName evidence="1">Pimeloyl-ACP methyl ester carboxylesterase</fullName>
    </submittedName>
</protein>
<organism evidence="1 2">
    <name type="scientific">Nocardioides panzhihuensis</name>
    <dbReference type="NCBI Taxonomy" id="860243"/>
    <lineage>
        <taxon>Bacteria</taxon>
        <taxon>Bacillati</taxon>
        <taxon>Actinomycetota</taxon>
        <taxon>Actinomycetes</taxon>
        <taxon>Propionibacteriales</taxon>
        <taxon>Nocardioidaceae</taxon>
        <taxon>Nocardioides</taxon>
    </lineage>
</organism>
<dbReference type="EMBL" id="JACBZR010000001">
    <property type="protein sequence ID" value="NYI80396.1"/>
    <property type="molecule type" value="Genomic_DNA"/>
</dbReference>